<dbReference type="AlphaFoldDB" id="A0A261RJG2"/>
<dbReference type="SUPFAM" id="SSF53850">
    <property type="entry name" value="Periplasmic binding protein-like II"/>
    <property type="match status" value="1"/>
</dbReference>
<dbReference type="PANTHER" id="PTHR30632:SF14">
    <property type="entry name" value="TUNGSTATE_MOLYBDATE_CHROMATE-BINDING PROTEIN MODA"/>
    <property type="match status" value="1"/>
</dbReference>
<keyword evidence="6" id="KW-1185">Reference proteome</keyword>
<protein>
    <submittedName>
        <fullName evidence="5">Molybdate ABC transporter substrate-binding protein</fullName>
    </submittedName>
</protein>
<evidence type="ECO:0000256" key="2">
    <source>
        <dbReference type="ARBA" id="ARBA00022723"/>
    </source>
</evidence>
<proteinExistence type="inferred from homology"/>
<evidence type="ECO:0000313" key="5">
    <source>
        <dbReference type="EMBL" id="OZI24937.1"/>
    </source>
</evidence>
<feature type="signal peptide" evidence="4">
    <location>
        <begin position="1"/>
        <end position="29"/>
    </location>
</feature>
<dbReference type="EMBL" id="NEVK01000003">
    <property type="protein sequence ID" value="OZI24937.1"/>
    <property type="molecule type" value="Genomic_DNA"/>
</dbReference>
<name>A0A261RJG2_9BORD</name>
<dbReference type="GO" id="GO:0015689">
    <property type="term" value="P:molybdate ion transport"/>
    <property type="evidence" value="ECO:0007669"/>
    <property type="project" value="InterPro"/>
</dbReference>
<dbReference type="NCBIfam" id="TIGR01256">
    <property type="entry name" value="modA"/>
    <property type="match status" value="1"/>
</dbReference>
<dbReference type="Proteomes" id="UP000216947">
    <property type="component" value="Unassembled WGS sequence"/>
</dbReference>
<comment type="caution">
    <text evidence="5">The sequence shown here is derived from an EMBL/GenBank/DDBJ whole genome shotgun (WGS) entry which is preliminary data.</text>
</comment>
<keyword evidence="2" id="KW-0479">Metal-binding</keyword>
<accession>A0A261RJG2</accession>
<dbReference type="GO" id="GO:0030973">
    <property type="term" value="F:molybdate ion binding"/>
    <property type="evidence" value="ECO:0007669"/>
    <property type="project" value="TreeGrafter"/>
</dbReference>
<evidence type="ECO:0000256" key="4">
    <source>
        <dbReference type="SAM" id="SignalP"/>
    </source>
</evidence>
<reference evidence="6" key="1">
    <citation type="submission" date="2017-05" db="EMBL/GenBank/DDBJ databases">
        <title>Complete and WGS of Bordetella genogroups.</title>
        <authorList>
            <person name="Spilker T."/>
            <person name="Lipuma J."/>
        </authorList>
    </citation>
    <scope>NUCLEOTIDE SEQUENCE [LARGE SCALE GENOMIC DNA]</scope>
    <source>
        <strain evidence="6">AU18089</strain>
    </source>
</reference>
<evidence type="ECO:0000313" key="6">
    <source>
        <dbReference type="Proteomes" id="UP000216947"/>
    </source>
</evidence>
<evidence type="ECO:0000256" key="1">
    <source>
        <dbReference type="ARBA" id="ARBA00009175"/>
    </source>
</evidence>
<dbReference type="Gene3D" id="3.40.190.10">
    <property type="entry name" value="Periplasmic binding protein-like II"/>
    <property type="match status" value="2"/>
</dbReference>
<organism evidence="5 6">
    <name type="scientific">Bordetella genomosp. 7</name>
    <dbReference type="NCBI Taxonomy" id="1416805"/>
    <lineage>
        <taxon>Bacteria</taxon>
        <taxon>Pseudomonadati</taxon>
        <taxon>Pseudomonadota</taxon>
        <taxon>Betaproteobacteria</taxon>
        <taxon>Burkholderiales</taxon>
        <taxon>Alcaligenaceae</taxon>
        <taxon>Bordetella</taxon>
    </lineage>
</organism>
<evidence type="ECO:0000256" key="3">
    <source>
        <dbReference type="ARBA" id="ARBA00022729"/>
    </source>
</evidence>
<feature type="chain" id="PRO_5012311525" evidence="4">
    <location>
        <begin position="30"/>
        <end position="257"/>
    </location>
</feature>
<comment type="similarity">
    <text evidence="1">Belongs to the bacterial solute-binding protein ModA family.</text>
</comment>
<dbReference type="InterPro" id="IPR005950">
    <property type="entry name" value="ModA"/>
</dbReference>
<sequence length="257" mass="28394">MVKSRPMSACLKYLIAAMLASIFGMTAHAGEVRVAVASGVAAPIRMVAEEFQRKTGNEVRLTVAPTSKLYVEIEQGARYDVLVAGNDVLPARLEATRKAVPGTRYTYATRVLALWSPHKGYVDPQGEVLKSNQFKRLSILSPDVQPYGRSALQVLERLGLRESIAGKLVERHGVSDTRRFVSGENTELGFVSLSYVYKNSRIEHGSAWIVPTSLYDPLRLDAVLLRSGADNMAARSFLFYLKGPKVAQVMRSHGFHR</sequence>
<dbReference type="InterPro" id="IPR050682">
    <property type="entry name" value="ModA/WtpA"/>
</dbReference>
<dbReference type="PANTHER" id="PTHR30632">
    <property type="entry name" value="MOLYBDATE-BINDING PERIPLASMIC PROTEIN"/>
    <property type="match status" value="1"/>
</dbReference>
<keyword evidence="3 4" id="KW-0732">Signal</keyword>
<gene>
    <name evidence="5" type="ORF">CAL19_05495</name>
</gene>
<dbReference type="Pfam" id="PF13531">
    <property type="entry name" value="SBP_bac_11"/>
    <property type="match status" value="1"/>
</dbReference>
<dbReference type="GO" id="GO:0046872">
    <property type="term" value="F:metal ion binding"/>
    <property type="evidence" value="ECO:0007669"/>
    <property type="project" value="UniProtKB-KW"/>
</dbReference>